<feature type="non-terminal residue" evidence="2">
    <location>
        <position position="97"/>
    </location>
</feature>
<organism evidence="2 3">
    <name type="scientific">Pontibacter qinzhouensis</name>
    <dbReference type="NCBI Taxonomy" id="2603253"/>
    <lineage>
        <taxon>Bacteria</taxon>
        <taxon>Pseudomonadati</taxon>
        <taxon>Bacteroidota</taxon>
        <taxon>Cytophagia</taxon>
        <taxon>Cytophagales</taxon>
        <taxon>Hymenobacteraceae</taxon>
        <taxon>Pontibacter</taxon>
    </lineage>
</organism>
<dbReference type="AlphaFoldDB" id="A0A5C8IIV0"/>
<comment type="caution">
    <text evidence="2">The sequence shown here is derived from an EMBL/GenBank/DDBJ whole genome shotgun (WGS) entry which is preliminary data.</text>
</comment>
<dbReference type="InterPro" id="IPR011990">
    <property type="entry name" value="TPR-like_helical_dom_sf"/>
</dbReference>
<evidence type="ECO:0000313" key="3">
    <source>
        <dbReference type="Proteomes" id="UP000321926"/>
    </source>
</evidence>
<dbReference type="Gene3D" id="1.25.40.390">
    <property type="match status" value="1"/>
</dbReference>
<name>A0A5C8IIV0_9BACT</name>
<keyword evidence="3" id="KW-1185">Reference proteome</keyword>
<proteinExistence type="predicted"/>
<reference evidence="2 3" key="1">
    <citation type="submission" date="2019-08" db="EMBL/GenBank/DDBJ databases">
        <authorList>
            <person name="Shi S."/>
        </authorList>
    </citation>
    <scope>NUCLEOTIDE SEQUENCE [LARGE SCALE GENOMIC DNA]</scope>
    <source>
        <strain evidence="2 3">GY10130</strain>
    </source>
</reference>
<protein>
    <submittedName>
        <fullName evidence="2">RagB/SusD family nutrient uptake outer membrane protein</fullName>
    </submittedName>
</protein>
<feature type="chain" id="PRO_5022758408" evidence="1">
    <location>
        <begin position="21"/>
        <end position="97"/>
    </location>
</feature>
<sequence length="97" mass="10448">MKKIKILALSLGLLSLGACGDDFIDAEPITTLTEANFYRTPADADRALIGCYDGLQRVWSDGISFPVASEIFSDNCFGGTGNADGFGYQAIDEFDRL</sequence>
<evidence type="ECO:0000313" key="2">
    <source>
        <dbReference type="EMBL" id="TXK20974.1"/>
    </source>
</evidence>
<evidence type="ECO:0000256" key="1">
    <source>
        <dbReference type="SAM" id="SignalP"/>
    </source>
</evidence>
<feature type="signal peptide" evidence="1">
    <location>
        <begin position="1"/>
        <end position="20"/>
    </location>
</feature>
<dbReference type="Proteomes" id="UP000321926">
    <property type="component" value="Unassembled WGS sequence"/>
</dbReference>
<keyword evidence="1" id="KW-0732">Signal</keyword>
<accession>A0A5C8IIV0</accession>
<dbReference type="EMBL" id="VRTY01000185">
    <property type="protein sequence ID" value="TXK20974.1"/>
    <property type="molecule type" value="Genomic_DNA"/>
</dbReference>
<dbReference type="SUPFAM" id="SSF48452">
    <property type="entry name" value="TPR-like"/>
    <property type="match status" value="1"/>
</dbReference>
<dbReference type="PROSITE" id="PS51257">
    <property type="entry name" value="PROKAR_LIPOPROTEIN"/>
    <property type="match status" value="1"/>
</dbReference>
<gene>
    <name evidence="2" type="ORF">FVR03_23760</name>
</gene>